<dbReference type="Gene3D" id="2.30.30.60">
    <property type="match status" value="1"/>
</dbReference>
<feature type="transmembrane region" description="Helical" evidence="8">
    <location>
        <begin position="357"/>
        <end position="375"/>
    </location>
</feature>
<reference evidence="12 13" key="1">
    <citation type="submission" date="2020-12" db="EMBL/GenBank/DDBJ databases">
        <title>Revised draft genomes of Rhodomicrobium vannielii ATCC 17100 and Rhodomicrobium udaipurense JA643.</title>
        <authorList>
            <person name="Conners E.M."/>
            <person name="Davenport E.J."/>
            <person name="Bose A."/>
        </authorList>
    </citation>
    <scope>NUCLEOTIDE SEQUENCE [LARGE SCALE GENOMIC DNA]</scope>
    <source>
        <strain evidence="12 13">JA643</strain>
    </source>
</reference>
<dbReference type="InterPro" id="IPR011066">
    <property type="entry name" value="MscS_channel_C_sf"/>
</dbReference>
<dbReference type="Gene3D" id="1.10.287.1260">
    <property type="match status" value="1"/>
</dbReference>
<dbReference type="GO" id="GO:0008381">
    <property type="term" value="F:mechanosensitive monoatomic ion channel activity"/>
    <property type="evidence" value="ECO:0007669"/>
    <property type="project" value="UniProtKB-ARBA"/>
</dbReference>
<feature type="transmembrane region" description="Helical" evidence="8">
    <location>
        <begin position="553"/>
        <end position="572"/>
    </location>
</feature>
<evidence type="ECO:0000256" key="2">
    <source>
        <dbReference type="ARBA" id="ARBA00008017"/>
    </source>
</evidence>
<evidence type="ECO:0000256" key="1">
    <source>
        <dbReference type="ARBA" id="ARBA00004651"/>
    </source>
</evidence>
<protein>
    <submittedName>
        <fullName evidence="12">Mechanosensitive ion channel family protein</fullName>
    </submittedName>
</protein>
<gene>
    <name evidence="12" type="ORF">JDN41_08555</name>
</gene>
<evidence type="ECO:0000259" key="11">
    <source>
        <dbReference type="Pfam" id="PF21082"/>
    </source>
</evidence>
<dbReference type="PANTHER" id="PTHR30347">
    <property type="entry name" value="POTASSIUM CHANNEL RELATED"/>
    <property type="match status" value="1"/>
</dbReference>
<sequence length="845" mass="92014">MALRHWIVAVFLATALALTNGGAMAQGADASKPPAPAAAAPAPAAAPEANKPDVIKRANDAFGADIAGTTAKWLKTLDDIENRLRKPGLRYTELDGFRDQLLKIRVEADEFWKKLEPAIRAIDEQVRNLPAVPAADQPPETGEAAQLRADLTFHLSHLNSARATLDHTHSRVNQEINSIQDIRRKNFTNNLFQPVQGVWSTQTWENVPAYADIAIDRVERTIGNWWKDSDDQSELLYLFGTALALFAGLSLLSWRWIRQLRTWTGEGEPPFWRRASTAAGVIVLRVLPACVPLVFLYHAIGAAQPMPDKVEWLLYSASRSILVIVVVNALIATVFAPGRPQWRLIPATEGAAVRISGLMLALALIYGATTFIYTATRVVQAPFSLTLAFTLPANLLAALLVAAILKTPLRDKTSEGLPPTTWLNLLRVPVWLFTAAIMVTALSGYLALSRFLAQQLIVTGSILAVVYILLLWADGVAQGMSDENSAIGGWIKATGIDQKRCERFSVPMSLFLKFIVLVGAVPLILLQWGYPWADILEWYYQLFFGFRIGNTQVSLAAILAAIVVFVLGYFAARLFQSWLDTQVLKPAGLSGGLRDSIRTGVGYMGVGAAALIALSYAGFNLSNLAIVAGAFSVGIGFGLQSVVSNFVCGLILLAERPIKVGDLVTVGGEEGTVRKISVRSTEIETYDRASVLVPNSSFITGNVKNWTLRNNTTRVVIPVAAVHGSDPRKIKEVLLGVARSHVAVMTSPEPFVSLDDFTLDALQFKLFAYIYDLNKGTGTKTELRMAIIEAFRKEGIQMPQSGSPALPPEEAELWREALGQYLASRDDKKDGAADNAPIVLPRIGS</sequence>
<keyword evidence="3" id="KW-1003">Cell membrane</keyword>
<dbReference type="InterPro" id="IPR049278">
    <property type="entry name" value="MS_channel_C"/>
</dbReference>
<dbReference type="InterPro" id="IPR023408">
    <property type="entry name" value="MscS_beta-dom_sf"/>
</dbReference>
<feature type="transmembrane region" description="Helical" evidence="8">
    <location>
        <begin position="600"/>
        <end position="619"/>
    </location>
</feature>
<dbReference type="GO" id="GO:0005886">
    <property type="term" value="C:plasma membrane"/>
    <property type="evidence" value="ECO:0007669"/>
    <property type="project" value="UniProtKB-SubCell"/>
</dbReference>
<dbReference type="InterPro" id="IPR010920">
    <property type="entry name" value="LSM_dom_sf"/>
</dbReference>
<feature type="transmembrane region" description="Helical" evidence="8">
    <location>
        <begin position="278"/>
        <end position="300"/>
    </location>
</feature>
<dbReference type="EMBL" id="JAEMUK010000015">
    <property type="protein sequence ID" value="MBJ7543608.1"/>
    <property type="molecule type" value="Genomic_DNA"/>
</dbReference>
<evidence type="ECO:0000256" key="6">
    <source>
        <dbReference type="ARBA" id="ARBA00023136"/>
    </source>
</evidence>
<proteinExistence type="inferred from homology"/>
<dbReference type="RefSeq" id="WP_037239172.1">
    <property type="nucleotide sequence ID" value="NZ_JAEMUK010000015.1"/>
</dbReference>
<feature type="domain" description="Mechanosensitive ion channel MscS C-terminal" evidence="11">
    <location>
        <begin position="716"/>
        <end position="798"/>
    </location>
</feature>
<dbReference type="AlphaFoldDB" id="A0A8I1GFG4"/>
<organism evidence="12 13">
    <name type="scientific">Rhodomicrobium udaipurense</name>
    <dbReference type="NCBI Taxonomy" id="1202716"/>
    <lineage>
        <taxon>Bacteria</taxon>
        <taxon>Pseudomonadati</taxon>
        <taxon>Pseudomonadota</taxon>
        <taxon>Alphaproteobacteria</taxon>
        <taxon>Hyphomicrobiales</taxon>
        <taxon>Hyphomicrobiaceae</taxon>
        <taxon>Rhodomicrobium</taxon>
    </lineage>
</organism>
<feature type="transmembrane region" description="Helical" evidence="8">
    <location>
        <begin position="452"/>
        <end position="473"/>
    </location>
</feature>
<feature type="transmembrane region" description="Helical" evidence="8">
    <location>
        <begin position="625"/>
        <end position="653"/>
    </location>
</feature>
<feature type="signal peptide" evidence="9">
    <location>
        <begin position="1"/>
        <end position="25"/>
    </location>
</feature>
<evidence type="ECO:0000313" key="13">
    <source>
        <dbReference type="Proteomes" id="UP000623250"/>
    </source>
</evidence>
<name>A0A8I1GFG4_9HYPH</name>
<comment type="caution">
    <text evidence="12">The sequence shown here is derived from an EMBL/GenBank/DDBJ whole genome shotgun (WGS) entry which is preliminary data.</text>
</comment>
<accession>A0A8I1GFG4</accession>
<keyword evidence="9" id="KW-0732">Signal</keyword>
<evidence type="ECO:0000256" key="3">
    <source>
        <dbReference type="ARBA" id="ARBA00022475"/>
    </source>
</evidence>
<feature type="transmembrane region" description="Helical" evidence="8">
    <location>
        <begin position="425"/>
        <end position="446"/>
    </location>
</feature>
<comment type="subcellular location">
    <subcellularLocation>
        <location evidence="1">Cell membrane</location>
        <topology evidence="1">Multi-pass membrane protein</topology>
    </subcellularLocation>
</comment>
<dbReference type="InterPro" id="IPR011014">
    <property type="entry name" value="MscS_channel_TM-2"/>
</dbReference>
<evidence type="ECO:0000256" key="4">
    <source>
        <dbReference type="ARBA" id="ARBA00022692"/>
    </source>
</evidence>
<keyword evidence="6 8" id="KW-0472">Membrane</keyword>
<feature type="region of interest" description="Disordered" evidence="7">
    <location>
        <begin position="24"/>
        <end position="49"/>
    </location>
</feature>
<feature type="region of interest" description="Disordered" evidence="7">
    <location>
        <begin position="825"/>
        <end position="845"/>
    </location>
</feature>
<dbReference type="InterPro" id="IPR006685">
    <property type="entry name" value="MscS_channel_2nd"/>
</dbReference>
<evidence type="ECO:0000256" key="5">
    <source>
        <dbReference type="ARBA" id="ARBA00022989"/>
    </source>
</evidence>
<dbReference type="InterPro" id="IPR052702">
    <property type="entry name" value="MscS-like_channel"/>
</dbReference>
<dbReference type="Gene3D" id="3.30.70.100">
    <property type="match status" value="1"/>
</dbReference>
<evidence type="ECO:0000259" key="10">
    <source>
        <dbReference type="Pfam" id="PF00924"/>
    </source>
</evidence>
<feature type="transmembrane region" description="Helical" evidence="8">
    <location>
        <begin position="381"/>
        <end position="405"/>
    </location>
</feature>
<dbReference type="SUPFAM" id="SSF50182">
    <property type="entry name" value="Sm-like ribonucleoproteins"/>
    <property type="match status" value="1"/>
</dbReference>
<evidence type="ECO:0000313" key="12">
    <source>
        <dbReference type="EMBL" id="MBJ7543608.1"/>
    </source>
</evidence>
<evidence type="ECO:0000256" key="7">
    <source>
        <dbReference type="SAM" id="MobiDB-lite"/>
    </source>
</evidence>
<dbReference type="Pfam" id="PF21082">
    <property type="entry name" value="MS_channel_3rd"/>
    <property type="match status" value="1"/>
</dbReference>
<feature type="transmembrane region" description="Helical" evidence="8">
    <location>
        <begin position="312"/>
        <end position="336"/>
    </location>
</feature>
<dbReference type="Proteomes" id="UP000623250">
    <property type="component" value="Unassembled WGS sequence"/>
</dbReference>
<evidence type="ECO:0000256" key="9">
    <source>
        <dbReference type="SAM" id="SignalP"/>
    </source>
</evidence>
<dbReference type="SUPFAM" id="SSF82861">
    <property type="entry name" value="Mechanosensitive channel protein MscS (YggB), transmembrane region"/>
    <property type="match status" value="1"/>
</dbReference>
<dbReference type="InterPro" id="IPR006686">
    <property type="entry name" value="MscS_channel_CS"/>
</dbReference>
<feature type="domain" description="Mechanosensitive ion channel MscS" evidence="10">
    <location>
        <begin position="642"/>
        <end position="707"/>
    </location>
</feature>
<dbReference type="Pfam" id="PF00924">
    <property type="entry name" value="MS_channel_2nd"/>
    <property type="match status" value="1"/>
</dbReference>
<dbReference type="SUPFAM" id="SSF82689">
    <property type="entry name" value="Mechanosensitive channel protein MscS (YggB), C-terminal domain"/>
    <property type="match status" value="1"/>
</dbReference>
<dbReference type="PANTHER" id="PTHR30347:SF1">
    <property type="entry name" value="MECHANOSENSITIVE CHANNEL MSCK"/>
    <property type="match status" value="1"/>
</dbReference>
<keyword evidence="13" id="KW-1185">Reference proteome</keyword>
<feature type="chain" id="PRO_5034262065" evidence="9">
    <location>
        <begin position="26"/>
        <end position="845"/>
    </location>
</feature>
<feature type="transmembrane region" description="Helical" evidence="8">
    <location>
        <begin position="510"/>
        <end position="533"/>
    </location>
</feature>
<keyword evidence="4 8" id="KW-0812">Transmembrane</keyword>
<comment type="similarity">
    <text evidence="2">Belongs to the MscS (TC 1.A.23) family.</text>
</comment>
<evidence type="ECO:0000256" key="8">
    <source>
        <dbReference type="SAM" id="Phobius"/>
    </source>
</evidence>
<keyword evidence="5 8" id="KW-1133">Transmembrane helix</keyword>
<feature type="compositionally biased region" description="Low complexity" evidence="7">
    <location>
        <begin position="37"/>
        <end position="47"/>
    </location>
</feature>
<feature type="transmembrane region" description="Helical" evidence="8">
    <location>
        <begin position="235"/>
        <end position="257"/>
    </location>
</feature>
<dbReference type="PROSITE" id="PS01246">
    <property type="entry name" value="UPF0003"/>
    <property type="match status" value="1"/>
</dbReference>